<dbReference type="EC" id="2.3.1.191" evidence="7"/>
<accession>A0A846QTS0</accession>
<dbReference type="AlphaFoldDB" id="A0A846QTS0"/>
<proteinExistence type="inferred from homology"/>
<dbReference type="PANTHER" id="PTHR43378">
    <property type="entry name" value="UDP-3-O-ACYLGLUCOSAMINE N-ACYLTRANSFERASE"/>
    <property type="match status" value="1"/>
</dbReference>
<organism evidence="9 10">
    <name type="scientific">Desulfobaculum xiamenense</name>
    <dbReference type="NCBI Taxonomy" id="995050"/>
    <lineage>
        <taxon>Bacteria</taxon>
        <taxon>Pseudomonadati</taxon>
        <taxon>Thermodesulfobacteriota</taxon>
        <taxon>Desulfovibrionia</taxon>
        <taxon>Desulfovibrionales</taxon>
        <taxon>Desulfovibrionaceae</taxon>
        <taxon>Desulfobaculum</taxon>
    </lineage>
</organism>
<evidence type="ECO:0000256" key="5">
    <source>
        <dbReference type="ARBA" id="ARBA00023098"/>
    </source>
</evidence>
<keyword evidence="3 7" id="KW-0808">Transferase</keyword>
<keyword evidence="1 7" id="KW-0444">Lipid biosynthesis</keyword>
<dbReference type="NCBIfam" id="NF002060">
    <property type="entry name" value="PRK00892.1"/>
    <property type="match status" value="1"/>
</dbReference>
<dbReference type="GO" id="GO:0009245">
    <property type="term" value="P:lipid A biosynthetic process"/>
    <property type="evidence" value="ECO:0007669"/>
    <property type="project" value="UniProtKB-UniRule"/>
</dbReference>
<gene>
    <name evidence="7" type="primary">lpxD</name>
    <name evidence="9" type="ORF">GGQ74_002548</name>
</gene>
<evidence type="ECO:0000256" key="2">
    <source>
        <dbReference type="ARBA" id="ARBA00022556"/>
    </source>
</evidence>
<dbReference type="GO" id="GO:0016410">
    <property type="term" value="F:N-acyltransferase activity"/>
    <property type="evidence" value="ECO:0007669"/>
    <property type="project" value="InterPro"/>
</dbReference>
<dbReference type="Proteomes" id="UP000580856">
    <property type="component" value="Unassembled WGS sequence"/>
</dbReference>
<comment type="catalytic activity">
    <reaction evidence="7">
        <text>a UDP-3-O-[(3R)-3-hydroxyacyl]-alpha-D-glucosamine + a (3R)-hydroxyacyl-[ACP] = a UDP-2-N,3-O-bis[(3R)-3-hydroxyacyl]-alpha-D-glucosamine + holo-[ACP] + H(+)</text>
        <dbReference type="Rhea" id="RHEA:53836"/>
        <dbReference type="Rhea" id="RHEA-COMP:9685"/>
        <dbReference type="Rhea" id="RHEA-COMP:9945"/>
        <dbReference type="ChEBI" id="CHEBI:15378"/>
        <dbReference type="ChEBI" id="CHEBI:64479"/>
        <dbReference type="ChEBI" id="CHEBI:78827"/>
        <dbReference type="ChEBI" id="CHEBI:137740"/>
        <dbReference type="ChEBI" id="CHEBI:137748"/>
        <dbReference type="EC" id="2.3.1.191"/>
    </reaction>
</comment>
<protein>
    <recommendedName>
        <fullName evidence="7">UDP-3-O-acylglucosamine N-acyltransferase</fullName>
        <ecNumber evidence="7">2.3.1.191</ecNumber>
    </recommendedName>
</protein>
<comment type="similarity">
    <text evidence="7">Belongs to the transferase hexapeptide repeat family. LpxD subfamily.</text>
</comment>
<evidence type="ECO:0000313" key="9">
    <source>
        <dbReference type="EMBL" id="NJB68875.1"/>
    </source>
</evidence>
<evidence type="ECO:0000259" key="8">
    <source>
        <dbReference type="Pfam" id="PF04613"/>
    </source>
</evidence>
<keyword evidence="6 7" id="KW-0012">Acyltransferase</keyword>
<sequence>MEFRLSELAARLGLTLRGDDCVVTGVGTLESAGPDDITFLADAKYAALLDTTRAAAVVVDEAHAAGVGRALVSANPYMDFARILFLFTPAQGCLEGTGVHERAFVHPGAEVDPTADIYPFAFVADGAKIGPRTRVFPGCYVGEGCVIGEDCTLYPNVSLMAGTVLGNRVMIHPGAVLGADGFGYVPTDDGRQKIPQVGRVVVEDDVEIGANTAIDRAMLDRTVIGHGTKIDNLVQIAHNCILGEHCTIVSQVGIAGSTKVGRGVIMAGQAGVADHVTIGNDAIIGPQCGVRTDVEEGRRMGGHPAMDYGTYMRNMSLAPKIPDLFKRVKALEKELAALVTKRTGEDNE</sequence>
<feature type="domain" description="UDP-3-O-[3-hydroxymyristoyl] glucosamine N-acyltransferase non-repeat region" evidence="8">
    <location>
        <begin position="20"/>
        <end position="84"/>
    </location>
</feature>
<keyword evidence="5 7" id="KW-0443">Lipid metabolism</keyword>
<evidence type="ECO:0000313" key="10">
    <source>
        <dbReference type="Proteomes" id="UP000580856"/>
    </source>
</evidence>
<feature type="active site" description="Proton acceptor" evidence="7">
    <location>
        <position position="238"/>
    </location>
</feature>
<dbReference type="EMBL" id="JAATJA010000002">
    <property type="protein sequence ID" value="NJB68875.1"/>
    <property type="molecule type" value="Genomic_DNA"/>
</dbReference>
<evidence type="ECO:0000256" key="3">
    <source>
        <dbReference type="ARBA" id="ARBA00022679"/>
    </source>
</evidence>
<comment type="caution">
    <text evidence="9">The sequence shown here is derived from an EMBL/GenBank/DDBJ whole genome shotgun (WGS) entry which is preliminary data.</text>
</comment>
<name>A0A846QTS0_9BACT</name>
<dbReference type="InterPro" id="IPR020573">
    <property type="entry name" value="UDP_GlcNAc_AcTrfase_non-rep"/>
</dbReference>
<dbReference type="InterPro" id="IPR001451">
    <property type="entry name" value="Hexapep"/>
</dbReference>
<keyword evidence="10" id="KW-1185">Reference proteome</keyword>
<evidence type="ECO:0000256" key="7">
    <source>
        <dbReference type="HAMAP-Rule" id="MF_00523"/>
    </source>
</evidence>
<evidence type="ECO:0000256" key="6">
    <source>
        <dbReference type="ARBA" id="ARBA00023315"/>
    </source>
</evidence>
<dbReference type="Gene3D" id="2.160.10.10">
    <property type="entry name" value="Hexapeptide repeat proteins"/>
    <property type="match status" value="1"/>
</dbReference>
<dbReference type="Pfam" id="PF04613">
    <property type="entry name" value="LpxD"/>
    <property type="match status" value="1"/>
</dbReference>
<dbReference type="CDD" id="cd03352">
    <property type="entry name" value="LbH_LpxD"/>
    <property type="match status" value="1"/>
</dbReference>
<dbReference type="PANTHER" id="PTHR43378:SF2">
    <property type="entry name" value="UDP-3-O-ACYLGLUCOSAMINE N-ACYLTRANSFERASE 1, MITOCHONDRIAL-RELATED"/>
    <property type="match status" value="1"/>
</dbReference>
<dbReference type="Gene3D" id="3.40.1390.10">
    <property type="entry name" value="MurE/MurF, N-terminal domain"/>
    <property type="match status" value="1"/>
</dbReference>
<dbReference type="RefSeq" id="WP_167941906.1">
    <property type="nucleotide sequence ID" value="NZ_JAATJA010000002.1"/>
</dbReference>
<dbReference type="GO" id="GO:0103118">
    <property type="term" value="F:UDP-3-O-[(3R)-3-hydroxyacyl]-glucosamine N-acyltransferase activity"/>
    <property type="evidence" value="ECO:0007669"/>
    <property type="project" value="UniProtKB-EC"/>
</dbReference>
<evidence type="ECO:0000256" key="1">
    <source>
        <dbReference type="ARBA" id="ARBA00022516"/>
    </source>
</evidence>
<dbReference type="NCBIfam" id="TIGR01853">
    <property type="entry name" value="lipid_A_lpxD"/>
    <property type="match status" value="1"/>
</dbReference>
<reference evidence="9 10" key="1">
    <citation type="submission" date="2020-03" db="EMBL/GenBank/DDBJ databases">
        <title>Genomic Encyclopedia of Type Strains, Phase IV (KMG-IV): sequencing the most valuable type-strain genomes for metagenomic binning, comparative biology and taxonomic classification.</title>
        <authorList>
            <person name="Goeker M."/>
        </authorList>
    </citation>
    <scope>NUCLEOTIDE SEQUENCE [LARGE SCALE GENOMIC DNA]</scope>
    <source>
        <strain evidence="9 10">DSM 24233</strain>
    </source>
</reference>
<dbReference type="HAMAP" id="MF_00523">
    <property type="entry name" value="LpxD"/>
    <property type="match status" value="1"/>
</dbReference>
<comment type="pathway">
    <text evidence="7">Bacterial outer membrane biogenesis; LPS lipid A biosynthesis.</text>
</comment>
<comment type="subunit">
    <text evidence="7">Homotrimer.</text>
</comment>
<dbReference type="GO" id="GO:0016020">
    <property type="term" value="C:membrane"/>
    <property type="evidence" value="ECO:0007669"/>
    <property type="project" value="GOC"/>
</dbReference>
<comment type="function">
    <text evidence="7">Catalyzes the N-acylation of UDP-3-O-acylglucosamine using 3-hydroxyacyl-ACP as the acyl donor. Is involved in the biosynthesis of lipid A, a phosphorylated glycolipid that anchors the lipopolysaccharide to the outer membrane of the cell.</text>
</comment>
<evidence type="ECO:0000256" key="4">
    <source>
        <dbReference type="ARBA" id="ARBA00022737"/>
    </source>
</evidence>
<dbReference type="InterPro" id="IPR007691">
    <property type="entry name" value="LpxD"/>
</dbReference>
<keyword evidence="4 7" id="KW-0677">Repeat</keyword>
<dbReference type="SUPFAM" id="SSF51161">
    <property type="entry name" value="Trimeric LpxA-like enzymes"/>
    <property type="match status" value="1"/>
</dbReference>
<dbReference type="InterPro" id="IPR011004">
    <property type="entry name" value="Trimer_LpxA-like_sf"/>
</dbReference>
<dbReference type="Pfam" id="PF00132">
    <property type="entry name" value="Hexapep"/>
    <property type="match status" value="2"/>
</dbReference>
<dbReference type="UniPathway" id="UPA00973"/>
<keyword evidence="2 7" id="KW-0441">Lipid A biosynthesis</keyword>